<sequence length="511" mass="52769">MTLSRSSRTDDVGAPPAASRWLLLLAASFTAVLIPLCFTGPAVVLPAISQELGGSAVALNWIVNGYVLAYGAAMMAAGSLADVYGRRRVWLLGLWLFALTTLAIPLAGSVPVLDVLRVAQGVGGSAAFAAAMAALAQVFQGPLRTRVFSLLGTTFGVGLAFGPLLAGWLTDGPGWRWVFLLPAACGLASIPLVMRYCRESRDPRALGLDWPGALSFTAALCAFTYGLLLAPERGWSSPAVSAWLLASVALLALFVRVERRAAQPMLDLSLFRQWRFVGVQLLAASPAFAYVVLIVLLPGRFIGIEGQSAVQAGWTLLALSAPLLLVPFLAALLARHFSAGGLSALGLLVVAGGLLWLARNLAGDLPLGLPLLCIGVGIGLPWGLMDGLAVSVVEPERAGMATGIFNTVRVSADGVAIAVVGALLATLLAAQLQAPGLSAELRLATANQLAIGNLAAAAAGAPQLAVEQLRADYVAAFGRVLQVLAGITALVAVLVFLLLDRARSPALAAEA</sequence>
<dbReference type="GO" id="GO:0022857">
    <property type="term" value="F:transmembrane transporter activity"/>
    <property type="evidence" value="ECO:0007669"/>
    <property type="project" value="InterPro"/>
</dbReference>
<evidence type="ECO:0000313" key="8">
    <source>
        <dbReference type="Proteomes" id="UP000183385"/>
    </source>
</evidence>
<dbReference type="RefSeq" id="WP_074979064.1">
    <property type="nucleotide sequence ID" value="NZ_FOLS01000006.1"/>
</dbReference>
<dbReference type="EMBL" id="FOLS01000006">
    <property type="protein sequence ID" value="SFC50912.1"/>
    <property type="molecule type" value="Genomic_DNA"/>
</dbReference>
<dbReference type="AlphaFoldDB" id="A0AAQ1KEX3"/>
<dbReference type="Proteomes" id="UP000183385">
    <property type="component" value="Unassembled WGS sequence"/>
</dbReference>
<feature type="transmembrane region" description="Helical" evidence="5">
    <location>
        <begin position="175"/>
        <end position="194"/>
    </location>
</feature>
<dbReference type="CDD" id="cd17321">
    <property type="entry name" value="MFS_MMR_MDR_like"/>
    <property type="match status" value="1"/>
</dbReference>
<dbReference type="Pfam" id="PF07690">
    <property type="entry name" value="MFS_1"/>
    <property type="match status" value="1"/>
</dbReference>
<dbReference type="InterPro" id="IPR020846">
    <property type="entry name" value="MFS_dom"/>
</dbReference>
<evidence type="ECO:0000256" key="5">
    <source>
        <dbReference type="SAM" id="Phobius"/>
    </source>
</evidence>
<feature type="transmembrane region" description="Helical" evidence="5">
    <location>
        <begin position="369"/>
        <end position="393"/>
    </location>
</feature>
<keyword evidence="3 5" id="KW-1133">Transmembrane helix</keyword>
<keyword evidence="8" id="KW-1185">Reference proteome</keyword>
<dbReference type="PRINTS" id="PR01036">
    <property type="entry name" value="TCRTETB"/>
</dbReference>
<feature type="transmembrane region" description="Helical" evidence="5">
    <location>
        <begin position="235"/>
        <end position="255"/>
    </location>
</feature>
<dbReference type="PANTHER" id="PTHR42718:SF49">
    <property type="entry name" value="EXPORT PROTEIN"/>
    <property type="match status" value="1"/>
</dbReference>
<accession>A0AAQ1KEX3</accession>
<dbReference type="PANTHER" id="PTHR42718">
    <property type="entry name" value="MAJOR FACILITATOR SUPERFAMILY MULTIDRUG TRANSPORTER MFSC"/>
    <property type="match status" value="1"/>
</dbReference>
<feature type="domain" description="Major facilitator superfamily (MFS) profile" evidence="6">
    <location>
        <begin position="23"/>
        <end position="503"/>
    </location>
</feature>
<reference evidence="7 8" key="1">
    <citation type="submission" date="2016-10" db="EMBL/GenBank/DDBJ databases">
        <authorList>
            <person name="Varghese N."/>
            <person name="Submissions S."/>
        </authorList>
    </citation>
    <scope>NUCLEOTIDE SEQUENCE [LARGE SCALE GENOMIC DNA]</scope>
    <source>
        <strain evidence="7 8">LMG 18378</strain>
    </source>
</reference>
<dbReference type="InterPro" id="IPR036259">
    <property type="entry name" value="MFS_trans_sf"/>
</dbReference>
<evidence type="ECO:0000313" key="7">
    <source>
        <dbReference type="EMBL" id="SFC50912.1"/>
    </source>
</evidence>
<feature type="transmembrane region" description="Helical" evidence="5">
    <location>
        <begin position="414"/>
        <end position="434"/>
    </location>
</feature>
<feature type="transmembrane region" description="Helical" evidence="5">
    <location>
        <begin position="118"/>
        <end position="136"/>
    </location>
</feature>
<gene>
    <name evidence="7" type="ORF">SAMN05216577_106175</name>
</gene>
<dbReference type="SUPFAM" id="SSF103473">
    <property type="entry name" value="MFS general substrate transporter"/>
    <property type="match status" value="1"/>
</dbReference>
<comment type="caution">
    <text evidence="7">The sequence shown here is derived from an EMBL/GenBank/DDBJ whole genome shotgun (WGS) entry which is preliminary data.</text>
</comment>
<proteinExistence type="predicted"/>
<dbReference type="PROSITE" id="PS50850">
    <property type="entry name" value="MFS"/>
    <property type="match status" value="1"/>
</dbReference>
<feature type="transmembrane region" description="Helical" evidence="5">
    <location>
        <begin position="21"/>
        <end position="44"/>
    </location>
</feature>
<keyword evidence="2 5" id="KW-0812">Transmembrane</keyword>
<evidence type="ECO:0000259" key="6">
    <source>
        <dbReference type="PROSITE" id="PS50850"/>
    </source>
</evidence>
<feature type="transmembrane region" description="Helical" evidence="5">
    <location>
        <begin position="339"/>
        <end position="357"/>
    </location>
</feature>
<comment type="subcellular location">
    <subcellularLocation>
        <location evidence="1">Membrane</location>
        <topology evidence="1">Multi-pass membrane protein</topology>
    </subcellularLocation>
</comment>
<feature type="transmembrane region" description="Helical" evidence="5">
    <location>
        <begin position="56"/>
        <end position="77"/>
    </location>
</feature>
<dbReference type="GO" id="GO:0016020">
    <property type="term" value="C:membrane"/>
    <property type="evidence" value="ECO:0007669"/>
    <property type="project" value="UniProtKB-SubCell"/>
</dbReference>
<protein>
    <submittedName>
        <fullName evidence="7">Sugar phosphate permease</fullName>
    </submittedName>
</protein>
<feature type="transmembrane region" description="Helical" evidence="5">
    <location>
        <begin position="309"/>
        <end position="332"/>
    </location>
</feature>
<feature type="transmembrane region" description="Helical" evidence="5">
    <location>
        <begin position="480"/>
        <end position="499"/>
    </location>
</feature>
<evidence type="ECO:0000256" key="3">
    <source>
        <dbReference type="ARBA" id="ARBA00022989"/>
    </source>
</evidence>
<keyword evidence="4 5" id="KW-0472">Membrane</keyword>
<evidence type="ECO:0000256" key="4">
    <source>
        <dbReference type="ARBA" id="ARBA00023136"/>
    </source>
</evidence>
<feature type="transmembrane region" description="Helical" evidence="5">
    <location>
        <begin position="276"/>
        <end position="297"/>
    </location>
</feature>
<evidence type="ECO:0000256" key="1">
    <source>
        <dbReference type="ARBA" id="ARBA00004141"/>
    </source>
</evidence>
<dbReference type="Gene3D" id="1.20.1720.10">
    <property type="entry name" value="Multidrug resistance protein D"/>
    <property type="match status" value="1"/>
</dbReference>
<name>A0AAQ1KEX3_9PSED</name>
<organism evidence="7 8">
    <name type="scientific">Pseudomonas citronellolis</name>
    <dbReference type="NCBI Taxonomy" id="53408"/>
    <lineage>
        <taxon>Bacteria</taxon>
        <taxon>Pseudomonadati</taxon>
        <taxon>Pseudomonadota</taxon>
        <taxon>Gammaproteobacteria</taxon>
        <taxon>Pseudomonadales</taxon>
        <taxon>Pseudomonadaceae</taxon>
        <taxon>Pseudomonas</taxon>
    </lineage>
</organism>
<feature type="transmembrane region" description="Helical" evidence="5">
    <location>
        <begin position="206"/>
        <end position="229"/>
    </location>
</feature>
<evidence type="ECO:0000256" key="2">
    <source>
        <dbReference type="ARBA" id="ARBA00022692"/>
    </source>
</evidence>
<dbReference type="Gene3D" id="1.20.1250.20">
    <property type="entry name" value="MFS general substrate transporter like domains"/>
    <property type="match status" value="1"/>
</dbReference>
<feature type="transmembrane region" description="Helical" evidence="5">
    <location>
        <begin position="89"/>
        <end position="112"/>
    </location>
</feature>
<dbReference type="InterPro" id="IPR011701">
    <property type="entry name" value="MFS"/>
</dbReference>
<feature type="transmembrane region" description="Helical" evidence="5">
    <location>
        <begin position="148"/>
        <end position="169"/>
    </location>
</feature>